<proteinExistence type="predicted"/>
<sequence>MTRSQSPRNTAPRSVALAFAGSAITLVVVFAIVHLLAEKVVSGRYPAPEQAAVWSMIGWFVAGTVAVAAAAQAWWLIRRK</sequence>
<keyword evidence="1" id="KW-1133">Transmembrane helix</keyword>
<keyword evidence="1" id="KW-0472">Membrane</keyword>
<name>A0ABV9QRL2_9GAMM</name>
<comment type="caution">
    <text evidence="2">The sequence shown here is derived from an EMBL/GenBank/DDBJ whole genome shotgun (WGS) entry which is preliminary data.</text>
</comment>
<organism evidence="2 3">
    <name type="scientific">Dokdonella ginsengisoli</name>
    <dbReference type="NCBI Taxonomy" id="363846"/>
    <lineage>
        <taxon>Bacteria</taxon>
        <taxon>Pseudomonadati</taxon>
        <taxon>Pseudomonadota</taxon>
        <taxon>Gammaproteobacteria</taxon>
        <taxon>Lysobacterales</taxon>
        <taxon>Rhodanobacteraceae</taxon>
        <taxon>Dokdonella</taxon>
    </lineage>
</organism>
<keyword evidence="1" id="KW-0812">Transmembrane</keyword>
<evidence type="ECO:0000313" key="3">
    <source>
        <dbReference type="Proteomes" id="UP001595886"/>
    </source>
</evidence>
<keyword evidence="3" id="KW-1185">Reference proteome</keyword>
<evidence type="ECO:0000256" key="1">
    <source>
        <dbReference type="SAM" id="Phobius"/>
    </source>
</evidence>
<evidence type="ECO:0000313" key="2">
    <source>
        <dbReference type="EMBL" id="MFC4819442.1"/>
    </source>
</evidence>
<protein>
    <submittedName>
        <fullName evidence="2">Uncharacterized protein</fullName>
    </submittedName>
</protein>
<reference evidence="3" key="1">
    <citation type="journal article" date="2019" name="Int. J. Syst. Evol. Microbiol.">
        <title>The Global Catalogue of Microorganisms (GCM) 10K type strain sequencing project: providing services to taxonomists for standard genome sequencing and annotation.</title>
        <authorList>
            <consortium name="The Broad Institute Genomics Platform"/>
            <consortium name="The Broad Institute Genome Sequencing Center for Infectious Disease"/>
            <person name="Wu L."/>
            <person name="Ma J."/>
        </authorList>
    </citation>
    <scope>NUCLEOTIDE SEQUENCE [LARGE SCALE GENOMIC DNA]</scope>
    <source>
        <strain evidence="3">CCUG 30340</strain>
    </source>
</reference>
<feature type="transmembrane region" description="Helical" evidence="1">
    <location>
        <begin position="57"/>
        <end position="77"/>
    </location>
</feature>
<gene>
    <name evidence="2" type="ORF">ACFO6Q_03860</name>
</gene>
<dbReference type="EMBL" id="JBHSHD010000003">
    <property type="protein sequence ID" value="MFC4819442.1"/>
    <property type="molecule type" value="Genomic_DNA"/>
</dbReference>
<accession>A0ABV9QRL2</accession>
<dbReference type="RefSeq" id="WP_380019203.1">
    <property type="nucleotide sequence ID" value="NZ_JBHSHD010000003.1"/>
</dbReference>
<feature type="transmembrane region" description="Helical" evidence="1">
    <location>
        <begin position="15"/>
        <end position="37"/>
    </location>
</feature>
<dbReference type="Proteomes" id="UP001595886">
    <property type="component" value="Unassembled WGS sequence"/>
</dbReference>